<evidence type="ECO:0000313" key="2">
    <source>
        <dbReference type="EMBL" id="CAI9929263.1"/>
    </source>
</evidence>
<protein>
    <submittedName>
        <fullName evidence="3">Hypothetical_protein</fullName>
    </submittedName>
</protein>
<dbReference type="AlphaFoldDB" id="A0AA86U335"/>
<proteinExistence type="predicted"/>
<name>A0AA86U335_9EUKA</name>
<evidence type="ECO:0000313" key="3">
    <source>
        <dbReference type="EMBL" id="CAL6085018.1"/>
    </source>
</evidence>
<dbReference type="Proteomes" id="UP001642409">
    <property type="component" value="Unassembled WGS sequence"/>
</dbReference>
<reference evidence="2" key="1">
    <citation type="submission" date="2023-06" db="EMBL/GenBank/DDBJ databases">
        <authorList>
            <person name="Kurt Z."/>
        </authorList>
    </citation>
    <scope>NUCLEOTIDE SEQUENCE</scope>
</reference>
<sequence>MSMTCEWFLAQHTKQPYLMRQPAHFASSSRSDPRPYRRQPVQTGNDAHIHGYSDNAGWNLDMQDPVTVAGEYITTPAIEEGFEFSLALHEQCWFSQTQIGERSCITMKLIHRYVNMAVARPSPLDYRQEFVQRAGRLGSRSLRKEALRCQSRVLPAYGGGGKAPGFTASLDMACCDNPPSLDNTNQKIFVFKQIVRTFLNSLYCQI</sequence>
<comment type="caution">
    <text evidence="2">The sequence shown here is derived from an EMBL/GenBank/DDBJ whole genome shotgun (WGS) entry which is preliminary data.</text>
</comment>
<organism evidence="2">
    <name type="scientific">Hexamita inflata</name>
    <dbReference type="NCBI Taxonomy" id="28002"/>
    <lineage>
        <taxon>Eukaryota</taxon>
        <taxon>Metamonada</taxon>
        <taxon>Diplomonadida</taxon>
        <taxon>Hexamitidae</taxon>
        <taxon>Hexamitinae</taxon>
        <taxon>Hexamita</taxon>
    </lineage>
</organism>
<keyword evidence="4" id="KW-1185">Reference proteome</keyword>
<evidence type="ECO:0000256" key="1">
    <source>
        <dbReference type="SAM" id="MobiDB-lite"/>
    </source>
</evidence>
<feature type="region of interest" description="Disordered" evidence="1">
    <location>
        <begin position="23"/>
        <end position="45"/>
    </location>
</feature>
<dbReference type="EMBL" id="CATOUU010000429">
    <property type="protein sequence ID" value="CAI9929263.1"/>
    <property type="molecule type" value="Genomic_DNA"/>
</dbReference>
<dbReference type="EMBL" id="CAXDID020000383">
    <property type="protein sequence ID" value="CAL6085018.1"/>
    <property type="molecule type" value="Genomic_DNA"/>
</dbReference>
<accession>A0AA86U335</accession>
<evidence type="ECO:0000313" key="4">
    <source>
        <dbReference type="Proteomes" id="UP001642409"/>
    </source>
</evidence>
<gene>
    <name evidence="2" type="ORF">HINF_LOCUS16908</name>
    <name evidence="3" type="ORF">HINF_LOCUS62482</name>
</gene>
<reference evidence="3 4" key="2">
    <citation type="submission" date="2024-07" db="EMBL/GenBank/DDBJ databases">
        <authorList>
            <person name="Akdeniz Z."/>
        </authorList>
    </citation>
    <scope>NUCLEOTIDE SEQUENCE [LARGE SCALE GENOMIC DNA]</scope>
</reference>